<evidence type="ECO:0000313" key="2">
    <source>
        <dbReference type="Proteomes" id="UP000509549"/>
    </source>
</evidence>
<evidence type="ECO:0000313" key="1">
    <source>
        <dbReference type="EMBL" id="CAB3976377.1"/>
    </source>
</evidence>
<evidence type="ECO:0008006" key="3">
    <source>
        <dbReference type="Google" id="ProtNLM"/>
    </source>
</evidence>
<dbReference type="SUPFAM" id="SSF52091">
    <property type="entry name" value="SpoIIaa-like"/>
    <property type="match status" value="1"/>
</dbReference>
<name>A0A6J5JZI2_9GAMM</name>
<dbReference type="AlphaFoldDB" id="A0A6J5JZI2"/>
<dbReference type="InterPro" id="IPR036513">
    <property type="entry name" value="STAS_dom_sf"/>
</dbReference>
<dbReference type="Proteomes" id="UP000509549">
    <property type="component" value="Chromosome"/>
</dbReference>
<keyword evidence="2" id="KW-1185">Reference proteome</keyword>
<accession>A0A6J5JZI2</accession>
<dbReference type="KEGG" id="acil:ESZ_00171"/>
<proteinExistence type="predicted"/>
<dbReference type="RefSeq" id="WP_176604907.1">
    <property type="nucleotide sequence ID" value="NZ_LR794158.1"/>
</dbReference>
<dbReference type="EMBL" id="LR794158">
    <property type="protein sequence ID" value="CAB3976377.1"/>
    <property type="molecule type" value="Genomic_DNA"/>
</dbReference>
<sequence length="102" mass="12223">MNKVELIFNNEKVFVIGYLTFDNIEKTIFFFEDKTKNMNMIEIDLKNLYNSNSSVLLFIINCIRYSMKTKKKIQFLNVSEMLLELSKVYNLHDIINEKIKKE</sequence>
<reference evidence="1 2" key="1">
    <citation type="submission" date="2020-04" db="EMBL/GenBank/DDBJ databases">
        <authorList>
            <person name="Graf S J."/>
        </authorList>
    </citation>
    <scope>NUCLEOTIDE SEQUENCE [LARGE SCALE GENOMIC DNA]</scope>
    <source>
        <strain evidence="1">1</strain>
    </source>
</reference>
<protein>
    <recommendedName>
        <fullName evidence="3">STAS domain-containing protein</fullName>
    </recommendedName>
</protein>
<organism evidence="1 2">
    <name type="scientific">Candidatus Azoamicus ciliaticola</name>
    <dbReference type="NCBI Taxonomy" id="2652803"/>
    <lineage>
        <taxon>Bacteria</taxon>
        <taxon>Pseudomonadati</taxon>
        <taxon>Pseudomonadota</taxon>
        <taxon>Gammaproteobacteria</taxon>
        <taxon>Candidatus Azoamicaceae</taxon>
        <taxon>Candidatus Azoamicus</taxon>
    </lineage>
</organism>
<gene>
    <name evidence="1" type="ORF">ESZ_00171</name>
</gene>